<dbReference type="Proteomes" id="UP000499080">
    <property type="component" value="Unassembled WGS sequence"/>
</dbReference>
<protein>
    <submittedName>
        <fullName evidence="2">Uncharacterized protein</fullName>
    </submittedName>
</protein>
<evidence type="ECO:0000313" key="2">
    <source>
        <dbReference type="EMBL" id="GBM56518.1"/>
    </source>
</evidence>
<evidence type="ECO:0000313" key="4">
    <source>
        <dbReference type="EMBL" id="GBM56543.1"/>
    </source>
</evidence>
<dbReference type="EMBL" id="BGPR01179039">
    <property type="protein sequence ID" value="GBM56537.1"/>
    <property type="molecule type" value="Genomic_DNA"/>
</dbReference>
<dbReference type="EMBL" id="BGPR01179042">
    <property type="protein sequence ID" value="GBM56543.1"/>
    <property type="molecule type" value="Genomic_DNA"/>
</dbReference>
<reference evidence="2 5" key="1">
    <citation type="journal article" date="2019" name="Sci. Rep.">
        <title>Orb-weaving spider Araneus ventricosus genome elucidates the spidroin gene catalogue.</title>
        <authorList>
            <person name="Kono N."/>
            <person name="Nakamura H."/>
            <person name="Ohtoshi R."/>
            <person name="Moran D.A.P."/>
            <person name="Shinohara A."/>
            <person name="Yoshida Y."/>
            <person name="Fujiwara M."/>
            <person name="Mori M."/>
            <person name="Tomita M."/>
            <person name="Arakawa K."/>
        </authorList>
    </citation>
    <scope>NUCLEOTIDE SEQUENCE [LARGE SCALE GENOMIC DNA]</scope>
</reference>
<sequence length="132" mass="14948">MLSFFISDSVDKYWAAGCPEHPEGTRRRPSSLAAPHRLLTLVDFYMASVVLFLVRFGKTGLNGCFQIGIQELSLWSIGPSTYQPVCLVEIPPLTLEDRLYVDRPTQSPTIRLSSSQRPIGSWKQSMTFDHRM</sequence>
<evidence type="ECO:0000313" key="3">
    <source>
        <dbReference type="EMBL" id="GBM56537.1"/>
    </source>
</evidence>
<comment type="caution">
    <text evidence="2">The sequence shown here is derived from an EMBL/GenBank/DDBJ whole genome shotgun (WGS) entry which is preliminary data.</text>
</comment>
<dbReference type="EMBL" id="BGPR01179034">
    <property type="protein sequence ID" value="GBM56518.1"/>
    <property type="molecule type" value="Genomic_DNA"/>
</dbReference>
<accession>A0A4Y2GVH6</accession>
<gene>
    <name evidence="3" type="ORF">AVEN_124297_1</name>
    <name evidence="4" type="ORF">AVEN_147210_1</name>
    <name evidence="2" type="ORF">AVEN_92745_1</name>
    <name evidence="1" type="ORF">AVEN_98346_1</name>
</gene>
<evidence type="ECO:0000313" key="5">
    <source>
        <dbReference type="Proteomes" id="UP000499080"/>
    </source>
</evidence>
<organism evidence="2 5">
    <name type="scientific">Araneus ventricosus</name>
    <name type="common">Orbweaver spider</name>
    <name type="synonym">Epeira ventricosa</name>
    <dbReference type="NCBI Taxonomy" id="182803"/>
    <lineage>
        <taxon>Eukaryota</taxon>
        <taxon>Metazoa</taxon>
        <taxon>Ecdysozoa</taxon>
        <taxon>Arthropoda</taxon>
        <taxon>Chelicerata</taxon>
        <taxon>Arachnida</taxon>
        <taxon>Araneae</taxon>
        <taxon>Araneomorphae</taxon>
        <taxon>Entelegynae</taxon>
        <taxon>Araneoidea</taxon>
        <taxon>Araneidae</taxon>
        <taxon>Araneus</taxon>
    </lineage>
</organism>
<dbReference type="EMBL" id="BGPR01179001">
    <property type="protein sequence ID" value="GBM56437.1"/>
    <property type="molecule type" value="Genomic_DNA"/>
</dbReference>
<name>A0A4Y2GVH6_ARAVE</name>
<dbReference type="AlphaFoldDB" id="A0A4Y2GVH6"/>
<evidence type="ECO:0000313" key="1">
    <source>
        <dbReference type="EMBL" id="GBM56437.1"/>
    </source>
</evidence>
<proteinExistence type="predicted"/>
<keyword evidence="5" id="KW-1185">Reference proteome</keyword>